<accession>A0A2I0JX98</accession>
<sequence length="124" mass="13165">MEWKWNGTRARGRETQFRGSGASGSSAESPERGTTAEAGNRSQSALESGMLGYPLPVLRADEDEEDGAKWLTAYWAPRQSPPVGSLADQVVASDLACGRGGRHGAPTHCRLPRLSATDIIALAL</sequence>
<keyword evidence="3" id="KW-1185">Reference proteome</keyword>
<comment type="caution">
    <text evidence="2">The sequence shown here is derived from an EMBL/GenBank/DDBJ whole genome shotgun (WGS) entry which is preliminary data.</text>
</comment>
<gene>
    <name evidence="2" type="ORF">CRG98_018668</name>
</gene>
<evidence type="ECO:0000256" key="1">
    <source>
        <dbReference type="SAM" id="MobiDB-lite"/>
    </source>
</evidence>
<proteinExistence type="predicted"/>
<evidence type="ECO:0000313" key="2">
    <source>
        <dbReference type="EMBL" id="PKI60939.1"/>
    </source>
</evidence>
<organism evidence="2 3">
    <name type="scientific">Punica granatum</name>
    <name type="common">Pomegranate</name>
    <dbReference type="NCBI Taxonomy" id="22663"/>
    <lineage>
        <taxon>Eukaryota</taxon>
        <taxon>Viridiplantae</taxon>
        <taxon>Streptophyta</taxon>
        <taxon>Embryophyta</taxon>
        <taxon>Tracheophyta</taxon>
        <taxon>Spermatophyta</taxon>
        <taxon>Magnoliopsida</taxon>
        <taxon>eudicotyledons</taxon>
        <taxon>Gunneridae</taxon>
        <taxon>Pentapetalae</taxon>
        <taxon>rosids</taxon>
        <taxon>malvids</taxon>
        <taxon>Myrtales</taxon>
        <taxon>Lythraceae</taxon>
        <taxon>Punica</taxon>
    </lineage>
</organism>
<dbReference type="EMBL" id="PGOL01001093">
    <property type="protein sequence ID" value="PKI60939.1"/>
    <property type="molecule type" value="Genomic_DNA"/>
</dbReference>
<feature type="region of interest" description="Disordered" evidence="1">
    <location>
        <begin position="1"/>
        <end position="47"/>
    </location>
</feature>
<feature type="compositionally biased region" description="Low complexity" evidence="1">
    <location>
        <begin position="18"/>
        <end position="28"/>
    </location>
</feature>
<name>A0A2I0JX98_PUNGR</name>
<dbReference type="Proteomes" id="UP000233551">
    <property type="component" value="Unassembled WGS sequence"/>
</dbReference>
<evidence type="ECO:0000313" key="3">
    <source>
        <dbReference type="Proteomes" id="UP000233551"/>
    </source>
</evidence>
<reference evidence="2 3" key="1">
    <citation type="submission" date="2017-11" db="EMBL/GenBank/DDBJ databases">
        <title>De-novo sequencing of pomegranate (Punica granatum L.) genome.</title>
        <authorList>
            <person name="Akparov Z."/>
            <person name="Amiraslanov A."/>
            <person name="Hajiyeva S."/>
            <person name="Abbasov M."/>
            <person name="Kaur K."/>
            <person name="Hamwieh A."/>
            <person name="Solovyev V."/>
            <person name="Salamov A."/>
            <person name="Braich B."/>
            <person name="Kosarev P."/>
            <person name="Mahmoud A."/>
            <person name="Hajiyev E."/>
            <person name="Babayeva S."/>
            <person name="Izzatullayeva V."/>
            <person name="Mammadov A."/>
            <person name="Mammadov A."/>
            <person name="Sharifova S."/>
            <person name="Ojaghi J."/>
            <person name="Eynullazada K."/>
            <person name="Bayramov B."/>
            <person name="Abdulazimova A."/>
            <person name="Shahmuradov I."/>
        </authorList>
    </citation>
    <scope>NUCLEOTIDE SEQUENCE [LARGE SCALE GENOMIC DNA]</scope>
    <source>
        <strain evidence="3">cv. AG2017</strain>
        <tissue evidence="2">Leaf</tissue>
    </source>
</reference>
<protein>
    <submittedName>
        <fullName evidence="2">Uncharacterized protein</fullName>
    </submittedName>
</protein>
<dbReference type="AlphaFoldDB" id="A0A2I0JX98"/>